<dbReference type="HOGENOM" id="CLU_101657_0_0_2"/>
<keyword evidence="4" id="KW-0472">Membrane</keyword>
<sequence length="288" mass="33191">MSRYYTARIIFHNTILGLPRGRRVVYGLEWVTVRLPVMYRGGERVRTRVEEELLREERLVLRALLLLYSVLGGKLNAKLWTQELEVRGDFKYVVVDGKYVKLRGGRRGVLLLGLGLTDHGVRAVLDVVLTGEEDVVSYWDLPVRLWRRYNLTLVVADGVKALDTAISRSGIKVARQTCLVHLKRSRRVRVLLDLLLSLAESVPTRGSPLLSYLLAPRELWSLLRSNNLAESFNSLLERRRFGKCHSPWRILQIARAIALNYNLSTCYLIIVIILQDPLFLRKMVKYIQ</sequence>
<proteinExistence type="predicted"/>
<keyword evidence="4" id="KW-1133">Transmembrane helix</keyword>
<dbReference type="InterPro" id="IPR001207">
    <property type="entry name" value="Transposase_mutator"/>
</dbReference>
<keyword evidence="4" id="KW-0812">Transmembrane</keyword>
<keyword evidence="3" id="KW-0233">DNA recombination</keyword>
<keyword evidence="6" id="KW-1185">Reference proteome</keyword>
<evidence type="ECO:0000256" key="2">
    <source>
        <dbReference type="ARBA" id="ARBA00023125"/>
    </source>
</evidence>
<dbReference type="AlphaFoldDB" id="H2C0Z2"/>
<feature type="transmembrane region" description="Helical" evidence="4">
    <location>
        <begin position="259"/>
        <end position="280"/>
    </location>
</feature>
<keyword evidence="2" id="KW-0238">DNA-binding</keyword>
<reference evidence="5 6" key="1">
    <citation type="submission" date="2012-01" db="EMBL/GenBank/DDBJ databases">
        <title>Improved High-Quality Draft sequence of Metallosphaera yellowstonensis MK1.</title>
        <authorList>
            <consortium name="US DOE Joint Genome Institute"/>
            <person name="Lucas S."/>
            <person name="Han J."/>
            <person name="Cheng J.-F."/>
            <person name="Goodwin L."/>
            <person name="Pitluck S."/>
            <person name="Peters L."/>
            <person name="Teshima H."/>
            <person name="Detter J.C."/>
            <person name="Han C."/>
            <person name="Tapia R."/>
            <person name="Land M."/>
            <person name="Hauser L."/>
            <person name="Kyrpides N."/>
            <person name="Kozubal M."/>
            <person name="Macur R.E."/>
            <person name="Jay Z."/>
            <person name="Inskeep W."/>
            <person name="Woyke T."/>
        </authorList>
    </citation>
    <scope>NUCLEOTIDE SEQUENCE [LARGE SCALE GENOMIC DNA]</scope>
    <source>
        <strain evidence="5 6">MK1</strain>
    </source>
</reference>
<dbReference type="PANTHER" id="PTHR33217:SF7">
    <property type="entry name" value="TRANSPOSASE FOR INSERTION SEQUENCE ELEMENT IS1081"/>
    <property type="match status" value="1"/>
</dbReference>
<evidence type="ECO:0000256" key="3">
    <source>
        <dbReference type="ARBA" id="ARBA00023172"/>
    </source>
</evidence>
<dbReference type="Proteomes" id="UP000003980">
    <property type="component" value="Unassembled WGS sequence"/>
</dbReference>
<dbReference type="EMBL" id="JH597761">
    <property type="protein sequence ID" value="EHP69941.1"/>
    <property type="molecule type" value="Genomic_DNA"/>
</dbReference>
<dbReference type="PANTHER" id="PTHR33217">
    <property type="entry name" value="TRANSPOSASE FOR INSERTION SEQUENCE ELEMENT IS1081"/>
    <property type="match status" value="1"/>
</dbReference>
<dbReference type="eggNOG" id="arCOG04918">
    <property type="taxonomic scope" value="Archaea"/>
</dbReference>
<name>H2C0Z2_9CREN</name>
<organism evidence="5 6">
    <name type="scientific">Metallosphaera yellowstonensis MK1</name>
    <dbReference type="NCBI Taxonomy" id="671065"/>
    <lineage>
        <taxon>Archaea</taxon>
        <taxon>Thermoproteota</taxon>
        <taxon>Thermoprotei</taxon>
        <taxon>Sulfolobales</taxon>
        <taxon>Sulfolobaceae</taxon>
        <taxon>Metallosphaera</taxon>
    </lineage>
</organism>
<evidence type="ECO:0000313" key="5">
    <source>
        <dbReference type="EMBL" id="EHP69941.1"/>
    </source>
</evidence>
<keyword evidence="1" id="KW-0815">Transposition</keyword>
<evidence type="ECO:0000256" key="4">
    <source>
        <dbReference type="SAM" id="Phobius"/>
    </source>
</evidence>
<evidence type="ECO:0000313" key="6">
    <source>
        <dbReference type="Proteomes" id="UP000003980"/>
    </source>
</evidence>
<dbReference type="STRING" id="671065.MetMK1DRAFT_00004430"/>
<evidence type="ECO:0000256" key="1">
    <source>
        <dbReference type="ARBA" id="ARBA00022578"/>
    </source>
</evidence>
<gene>
    <name evidence="5" type="ORF">MetMK1DRAFT_00004430</name>
</gene>
<dbReference type="Pfam" id="PF00872">
    <property type="entry name" value="Transposase_mut"/>
    <property type="match status" value="1"/>
</dbReference>
<accession>H2C0Z2</accession>
<dbReference type="GO" id="GO:0006313">
    <property type="term" value="P:DNA transposition"/>
    <property type="evidence" value="ECO:0007669"/>
    <property type="project" value="InterPro"/>
</dbReference>
<dbReference type="GO" id="GO:0004803">
    <property type="term" value="F:transposase activity"/>
    <property type="evidence" value="ECO:0007669"/>
    <property type="project" value="InterPro"/>
</dbReference>
<dbReference type="GO" id="GO:0003677">
    <property type="term" value="F:DNA binding"/>
    <property type="evidence" value="ECO:0007669"/>
    <property type="project" value="UniProtKB-KW"/>
</dbReference>
<protein>
    <submittedName>
        <fullName evidence="5">Transposase</fullName>
    </submittedName>
</protein>